<feature type="transmembrane region" description="Helical" evidence="1">
    <location>
        <begin position="203"/>
        <end position="220"/>
    </location>
</feature>
<feature type="transmembrane region" description="Helical" evidence="1">
    <location>
        <begin position="76"/>
        <end position="104"/>
    </location>
</feature>
<gene>
    <name evidence="2" type="ORF">TRM7557_01071</name>
</gene>
<reference evidence="2 3" key="1">
    <citation type="submission" date="2015-09" db="EMBL/GenBank/DDBJ databases">
        <authorList>
            <consortium name="Swine Surveillance"/>
        </authorList>
    </citation>
    <scope>NUCLEOTIDE SEQUENCE [LARGE SCALE GENOMIC DNA]</scope>
    <source>
        <strain evidence="2 3">CECT 7557</strain>
    </source>
</reference>
<feature type="transmembrane region" description="Helical" evidence="1">
    <location>
        <begin position="261"/>
        <end position="279"/>
    </location>
</feature>
<feature type="transmembrane region" description="Helical" evidence="1">
    <location>
        <begin position="125"/>
        <end position="148"/>
    </location>
</feature>
<feature type="transmembrane region" description="Helical" evidence="1">
    <location>
        <begin position="27"/>
        <end position="49"/>
    </location>
</feature>
<dbReference type="InterPro" id="IPR018688">
    <property type="entry name" value="PpoB2-like"/>
</dbReference>
<proteinExistence type="predicted"/>
<keyword evidence="1" id="KW-0812">Transmembrane</keyword>
<dbReference type="Proteomes" id="UP000052022">
    <property type="component" value="Unassembled WGS sequence"/>
</dbReference>
<dbReference type="EMBL" id="CYSD01000015">
    <property type="protein sequence ID" value="CUH76807.1"/>
    <property type="molecule type" value="Genomic_DNA"/>
</dbReference>
<evidence type="ECO:0000313" key="2">
    <source>
        <dbReference type="EMBL" id="CUH76807.1"/>
    </source>
</evidence>
<dbReference type="Pfam" id="PF09948">
    <property type="entry name" value="PpoB2"/>
    <property type="match status" value="1"/>
</dbReference>
<organism evidence="2 3">
    <name type="scientific">Tritonibacter multivorans</name>
    <dbReference type="NCBI Taxonomy" id="928856"/>
    <lineage>
        <taxon>Bacteria</taxon>
        <taxon>Pseudomonadati</taxon>
        <taxon>Pseudomonadota</taxon>
        <taxon>Alphaproteobacteria</taxon>
        <taxon>Rhodobacterales</taxon>
        <taxon>Paracoccaceae</taxon>
        <taxon>Tritonibacter</taxon>
    </lineage>
</organism>
<dbReference type="STRING" id="928856.SAMN04488049_106136"/>
<evidence type="ECO:0000256" key="1">
    <source>
        <dbReference type="SAM" id="Phobius"/>
    </source>
</evidence>
<protein>
    <submittedName>
        <fullName evidence="2">Putative metal-binding integral membrane protein</fullName>
    </submittedName>
</protein>
<keyword evidence="1" id="KW-1133">Transmembrane helix</keyword>
<name>A0A0P1G4S2_9RHOB</name>
<sequence length="282" mass="30341">MSPPPDSPPKPPSAPLAERILRHHTRLLLPLMATLFLLAAAYTVLGVGMDMSALEMTAMAKMRDMPSARAAGDWSAAYWVLVFLMWWVMMVAMMLPSVAPTVLLHAALHQHRHQQNHSAKTAPQAGAFLGGYLLAWGGFSAIATGLQWGLEATGLVSPSMMILIDTRAGAVVLILAGLYQFTPLKTACLRHCRSPADFLTRRGRLGAFGAFVMGGEHGAICLGCCWALMALLFAGGIMNLWWICALLTLVVAEKHLSRGELFARGVGAGLVVWGLWQLISVG</sequence>
<feature type="transmembrane region" description="Helical" evidence="1">
    <location>
        <begin position="160"/>
        <end position="182"/>
    </location>
</feature>
<dbReference type="AlphaFoldDB" id="A0A0P1G4S2"/>
<accession>A0A0P1G4S2</accession>
<keyword evidence="1" id="KW-0472">Membrane</keyword>
<keyword evidence="3" id="KW-1185">Reference proteome</keyword>
<evidence type="ECO:0000313" key="3">
    <source>
        <dbReference type="Proteomes" id="UP000052022"/>
    </source>
</evidence>
<feature type="transmembrane region" description="Helical" evidence="1">
    <location>
        <begin position="226"/>
        <end position="249"/>
    </location>
</feature>